<feature type="compositionally biased region" description="Basic and acidic residues" evidence="2">
    <location>
        <begin position="290"/>
        <end position="301"/>
    </location>
</feature>
<keyword evidence="3" id="KW-1133">Transmembrane helix</keyword>
<feature type="coiled-coil region" evidence="1">
    <location>
        <begin position="442"/>
        <end position="574"/>
    </location>
</feature>
<organism evidence="4">
    <name type="scientific">Chaetoceros debilis</name>
    <dbReference type="NCBI Taxonomy" id="122233"/>
    <lineage>
        <taxon>Eukaryota</taxon>
        <taxon>Sar</taxon>
        <taxon>Stramenopiles</taxon>
        <taxon>Ochrophyta</taxon>
        <taxon>Bacillariophyta</taxon>
        <taxon>Coscinodiscophyceae</taxon>
        <taxon>Chaetocerotophycidae</taxon>
        <taxon>Chaetocerotales</taxon>
        <taxon>Chaetocerotaceae</taxon>
        <taxon>Chaetoceros</taxon>
    </lineage>
</organism>
<keyword evidence="3" id="KW-0812">Transmembrane</keyword>
<gene>
    <name evidence="4" type="ORF">CDEB00056_LOCUS18365</name>
</gene>
<keyword evidence="1" id="KW-0175">Coiled coil</keyword>
<feature type="compositionally biased region" description="Polar residues" evidence="2">
    <location>
        <begin position="272"/>
        <end position="285"/>
    </location>
</feature>
<dbReference type="Gene3D" id="1.10.287.950">
    <property type="entry name" value="Methyl-accepting chemotaxis protein"/>
    <property type="match status" value="1"/>
</dbReference>
<feature type="region of interest" description="Disordered" evidence="2">
    <location>
        <begin position="265"/>
        <end position="345"/>
    </location>
</feature>
<evidence type="ECO:0000256" key="1">
    <source>
        <dbReference type="SAM" id="Coils"/>
    </source>
</evidence>
<feature type="compositionally biased region" description="Basic and acidic residues" evidence="2">
    <location>
        <begin position="229"/>
        <end position="241"/>
    </location>
</feature>
<feature type="region of interest" description="Disordered" evidence="2">
    <location>
        <begin position="1"/>
        <end position="241"/>
    </location>
</feature>
<feature type="transmembrane region" description="Helical" evidence="3">
    <location>
        <begin position="375"/>
        <end position="394"/>
    </location>
</feature>
<dbReference type="AlphaFoldDB" id="A0A7S3QCT5"/>
<reference evidence="4" key="1">
    <citation type="submission" date="2021-01" db="EMBL/GenBank/DDBJ databases">
        <authorList>
            <person name="Corre E."/>
            <person name="Pelletier E."/>
            <person name="Niang G."/>
            <person name="Scheremetjew M."/>
            <person name="Finn R."/>
            <person name="Kale V."/>
            <person name="Holt S."/>
            <person name="Cochrane G."/>
            <person name="Meng A."/>
            <person name="Brown T."/>
            <person name="Cohen L."/>
        </authorList>
    </citation>
    <scope>NUCLEOTIDE SEQUENCE</scope>
    <source>
        <strain evidence="4">MM31A-1</strain>
    </source>
</reference>
<evidence type="ECO:0000256" key="2">
    <source>
        <dbReference type="SAM" id="MobiDB-lite"/>
    </source>
</evidence>
<feature type="compositionally biased region" description="Basic and acidic residues" evidence="2">
    <location>
        <begin position="178"/>
        <end position="198"/>
    </location>
</feature>
<dbReference type="EMBL" id="HBIO01023895">
    <property type="protein sequence ID" value="CAE0473512.1"/>
    <property type="molecule type" value="Transcribed_RNA"/>
</dbReference>
<accession>A0A7S3QCT5</accession>
<sequence>MSAIADILGDLETGRASSDYSQSNNNAYHCSDHRLSTSPSPSRIQDNRPPSSHSHSRSRSRSGTPTRNFEPSHERTKIGKSTSTIIRDNRNRPSSSSRSRSGTPTRNYGPSNERMRNASYDSSSVQDQHHHQHQHKYEDDRHRRKRLSSSPSPPPISYESSSSRDQHQHQYQHQHQHKYGDDRVEGKYEREVWSESHMGKPPTGKSKSSAIRYNDSPGRNPAIERRKKNSDYDSDKISAPPEHEVAVVLKSEQQLGPEQELVLIIQPPPTGKSKNSAIRYNDNGSQGKGRHPEIERRRTYSDQDSGAKSAPSEDSTNRKKKSQSSAEHETAVVAPTGEQRLELRRPRPVPQHDIIEKESAILTLSCLESRRTKRIAILALIYCVIASAICGWLVSQFVRIPGLRDEINDLKVQVDRLGIEVDDFTIENNRLGGEVDRLDIINNDLDKTVASISDQKEQIEETAKQLNETLLDFKEQNEELKGQNDQLLQTSDALRGDIANLTLNLDDVRETEAQLKEDVAELKTVEERLKEDKITLTAQADNLNSTVEKLSEEVSNFKKENKEFKDLNEELRQIVSFIGDEAENVERTYEALTSYLADAIIRKQVLTMTALKEGMKKELAAWECGFRTAFSGQDFLKDENAPIGYSSYDTVMSYTGKFLQNLCLLRGNLETFLVNEVILSGQSIWDISSKDLSAGINIYTTNALDHYFPDEGEEGLNSTSWDEIDYDCIELPIEQRYYYAVA</sequence>
<evidence type="ECO:0000256" key="3">
    <source>
        <dbReference type="SAM" id="Phobius"/>
    </source>
</evidence>
<keyword evidence="3" id="KW-0472">Membrane</keyword>
<evidence type="ECO:0000313" key="4">
    <source>
        <dbReference type="EMBL" id="CAE0473512.1"/>
    </source>
</evidence>
<feature type="compositionally biased region" description="Polar residues" evidence="2">
    <location>
        <begin position="15"/>
        <end position="28"/>
    </location>
</feature>
<proteinExistence type="predicted"/>
<name>A0A7S3QCT5_9STRA</name>
<feature type="compositionally biased region" description="Low complexity" evidence="2">
    <location>
        <begin position="92"/>
        <end position="106"/>
    </location>
</feature>
<protein>
    <submittedName>
        <fullName evidence="4">Uncharacterized protein</fullName>
    </submittedName>
</protein>